<keyword evidence="2 5" id="KW-0812">Transmembrane</keyword>
<sequence length="596" mass="66720">MDQVYRALGWMGLYQMVQFMMLRITLVDNSLHALSFIFLGRVFDHKCSEIDIPNPSFGGGQSWMLNSSDDVNSSLIVTYGTCSVTVTNQSDKLFSSKCVNGYDYSEPRDRSFVSEWDLVCEKEALPEVSQTFMSVGKMIGSSFMMTLADRYGRKPIFVLCHVMYFVTAFATAFVPNFTTFVCFRFAHGIFHQGKGLTSAIMLVELLPMERRALPSQLSSLLWPCGLLFLNLICYLCQEMSWRSIELILAAFSCYSLIQWWMLEESLRWLDVQGKTQQVERLIKKAAKRNGVDPATALLVYKEESKKMLTSLPVSTKSFESRAENNLDIHQAAPIEKTQDVEFNMKAPSTSGGPEAENRNKAKDLSCSTFLKNKLVLTRCAISCFMWFTDSMVYYGLLIISPSLTGGFYLGFALNVLVQFPAGAAFVFLINRLGRRRSMILSHLICGLSLATAVLLSHLPGATSTLGLKITILIVSLMGTFGITFGFSVLILYTPELFPTTIRSTGFGMSSFAARMGGMIAPHSRTLRRHLPWLPGTIFATLALVIPVLVRWLPETQDHELPQTVSDIRVETRPAPPQRTTIVTGRKQKTAVTETMR</sequence>
<accession>A0AAE1E9U8</accession>
<evidence type="ECO:0000256" key="5">
    <source>
        <dbReference type="SAM" id="Phobius"/>
    </source>
</evidence>
<dbReference type="SUPFAM" id="SSF103473">
    <property type="entry name" value="MFS general substrate transporter"/>
    <property type="match status" value="1"/>
</dbReference>
<protein>
    <recommendedName>
        <fullName evidence="6">Major facilitator superfamily (MFS) profile domain-containing protein</fullName>
    </recommendedName>
</protein>
<evidence type="ECO:0000256" key="2">
    <source>
        <dbReference type="ARBA" id="ARBA00022692"/>
    </source>
</evidence>
<evidence type="ECO:0000256" key="1">
    <source>
        <dbReference type="ARBA" id="ARBA00004141"/>
    </source>
</evidence>
<evidence type="ECO:0000313" key="7">
    <source>
        <dbReference type="EMBL" id="KAK3798810.1"/>
    </source>
</evidence>
<dbReference type="InterPro" id="IPR036259">
    <property type="entry name" value="MFS_trans_sf"/>
</dbReference>
<name>A0AAE1E9U8_9GAST</name>
<dbReference type="Gene3D" id="1.20.1250.20">
    <property type="entry name" value="MFS general substrate transporter like domains"/>
    <property type="match status" value="1"/>
</dbReference>
<keyword evidence="4 5" id="KW-0472">Membrane</keyword>
<dbReference type="InterPro" id="IPR020846">
    <property type="entry name" value="MFS_dom"/>
</dbReference>
<evidence type="ECO:0000256" key="3">
    <source>
        <dbReference type="ARBA" id="ARBA00022989"/>
    </source>
</evidence>
<evidence type="ECO:0000313" key="8">
    <source>
        <dbReference type="Proteomes" id="UP001283361"/>
    </source>
</evidence>
<feature type="domain" description="Major facilitator superfamily (MFS) profile" evidence="6">
    <location>
        <begin position="76"/>
        <end position="557"/>
    </location>
</feature>
<evidence type="ECO:0000256" key="4">
    <source>
        <dbReference type="ARBA" id="ARBA00023136"/>
    </source>
</evidence>
<feature type="transmembrane region" description="Helical" evidence="5">
    <location>
        <begin position="469"/>
        <end position="492"/>
    </location>
</feature>
<dbReference type="EMBL" id="JAWDGP010000623">
    <property type="protein sequence ID" value="KAK3798810.1"/>
    <property type="molecule type" value="Genomic_DNA"/>
</dbReference>
<dbReference type="InterPro" id="IPR011701">
    <property type="entry name" value="MFS"/>
</dbReference>
<dbReference type="Pfam" id="PF07690">
    <property type="entry name" value="MFS_1"/>
    <property type="match status" value="1"/>
</dbReference>
<feature type="transmembrane region" description="Helical" evidence="5">
    <location>
        <begin position="532"/>
        <end position="552"/>
    </location>
</feature>
<proteinExistence type="predicted"/>
<dbReference type="PANTHER" id="PTHR24064">
    <property type="entry name" value="SOLUTE CARRIER FAMILY 22 MEMBER"/>
    <property type="match status" value="1"/>
</dbReference>
<feature type="transmembrane region" description="Helical" evidence="5">
    <location>
        <begin position="405"/>
        <end position="427"/>
    </location>
</feature>
<dbReference type="GO" id="GO:0016020">
    <property type="term" value="C:membrane"/>
    <property type="evidence" value="ECO:0007669"/>
    <property type="project" value="UniProtKB-SubCell"/>
</dbReference>
<comment type="subcellular location">
    <subcellularLocation>
        <location evidence="1">Membrane</location>
        <topology evidence="1">Multi-pass membrane protein</topology>
    </subcellularLocation>
</comment>
<dbReference type="GO" id="GO:0022857">
    <property type="term" value="F:transmembrane transporter activity"/>
    <property type="evidence" value="ECO:0007669"/>
    <property type="project" value="InterPro"/>
</dbReference>
<evidence type="ECO:0000259" key="6">
    <source>
        <dbReference type="PROSITE" id="PS50850"/>
    </source>
</evidence>
<dbReference type="Proteomes" id="UP001283361">
    <property type="component" value="Unassembled WGS sequence"/>
</dbReference>
<feature type="transmembrane region" description="Helical" evidence="5">
    <location>
        <begin position="439"/>
        <end position="457"/>
    </location>
</feature>
<comment type="caution">
    <text evidence="7">The sequence shown here is derived from an EMBL/GenBank/DDBJ whole genome shotgun (WGS) entry which is preliminary data.</text>
</comment>
<dbReference type="AlphaFoldDB" id="A0AAE1E9U8"/>
<gene>
    <name evidence="7" type="ORF">RRG08_040641</name>
</gene>
<feature type="transmembrane region" description="Helical" evidence="5">
    <location>
        <begin position="156"/>
        <end position="177"/>
    </location>
</feature>
<organism evidence="7 8">
    <name type="scientific">Elysia crispata</name>
    <name type="common">lettuce slug</name>
    <dbReference type="NCBI Taxonomy" id="231223"/>
    <lineage>
        <taxon>Eukaryota</taxon>
        <taxon>Metazoa</taxon>
        <taxon>Spiralia</taxon>
        <taxon>Lophotrochozoa</taxon>
        <taxon>Mollusca</taxon>
        <taxon>Gastropoda</taxon>
        <taxon>Heterobranchia</taxon>
        <taxon>Euthyneura</taxon>
        <taxon>Panpulmonata</taxon>
        <taxon>Sacoglossa</taxon>
        <taxon>Placobranchoidea</taxon>
        <taxon>Plakobranchidae</taxon>
        <taxon>Elysia</taxon>
    </lineage>
</organism>
<reference evidence="7" key="1">
    <citation type="journal article" date="2023" name="G3 (Bethesda)">
        <title>A reference genome for the long-term kleptoplast-retaining sea slug Elysia crispata morphotype clarki.</title>
        <authorList>
            <person name="Eastman K.E."/>
            <person name="Pendleton A.L."/>
            <person name="Shaikh M.A."/>
            <person name="Suttiyut T."/>
            <person name="Ogas R."/>
            <person name="Tomko P."/>
            <person name="Gavelis G."/>
            <person name="Widhalm J.R."/>
            <person name="Wisecaver J.H."/>
        </authorList>
    </citation>
    <scope>NUCLEOTIDE SEQUENCE</scope>
    <source>
        <strain evidence="7">ECLA1</strain>
    </source>
</reference>
<keyword evidence="3 5" id="KW-1133">Transmembrane helix</keyword>
<dbReference type="PROSITE" id="PS50850">
    <property type="entry name" value="MFS"/>
    <property type="match status" value="1"/>
</dbReference>
<feature type="transmembrane region" description="Helical" evidence="5">
    <location>
        <begin position="220"/>
        <end position="237"/>
    </location>
</feature>
<keyword evidence="8" id="KW-1185">Reference proteome</keyword>
<feature type="transmembrane region" description="Helical" evidence="5">
    <location>
        <begin position="379"/>
        <end position="399"/>
    </location>
</feature>